<accession>A0ABZ1BXW0</accession>
<evidence type="ECO:0000313" key="3">
    <source>
        <dbReference type="Proteomes" id="UP001332192"/>
    </source>
</evidence>
<gene>
    <name evidence="2" type="ORF">U7230_15105</name>
</gene>
<protein>
    <submittedName>
        <fullName evidence="2">Uncharacterized protein</fullName>
    </submittedName>
</protein>
<evidence type="ECO:0000256" key="1">
    <source>
        <dbReference type="SAM" id="MobiDB-lite"/>
    </source>
</evidence>
<reference evidence="2 3" key="1">
    <citation type="journal article" date="2024" name="Front. Microbiol.">
        <title>Novel thermophilic genera Geochorda gen. nov. and Carboxydochorda gen. nov. from the deep terrestrial subsurface reveal the ecophysiological diversity in the class Limnochordia.</title>
        <authorList>
            <person name="Karnachuk O.V."/>
            <person name="Lukina A.P."/>
            <person name="Avakyan M.R."/>
            <person name="Kadnikov V.V."/>
            <person name="Begmatov S."/>
            <person name="Beletsky A.V."/>
            <person name="Vlasova K.G."/>
            <person name="Novikov A.A."/>
            <person name="Shcherbakova V.A."/>
            <person name="Mardanov A.V."/>
            <person name="Ravin N.V."/>
        </authorList>
    </citation>
    <scope>NUCLEOTIDE SEQUENCE [LARGE SCALE GENOMIC DNA]</scope>
    <source>
        <strain evidence="2 3">L945</strain>
    </source>
</reference>
<dbReference type="Proteomes" id="UP001332192">
    <property type="component" value="Chromosome"/>
</dbReference>
<proteinExistence type="predicted"/>
<dbReference type="EMBL" id="CP141615">
    <property type="protein sequence ID" value="WRP17386.1"/>
    <property type="molecule type" value="Genomic_DNA"/>
</dbReference>
<feature type="region of interest" description="Disordered" evidence="1">
    <location>
        <begin position="1"/>
        <end position="27"/>
    </location>
</feature>
<evidence type="ECO:0000313" key="2">
    <source>
        <dbReference type="EMBL" id="WRP17386.1"/>
    </source>
</evidence>
<dbReference type="RefSeq" id="WP_324716657.1">
    <property type="nucleotide sequence ID" value="NZ_CP141615.1"/>
</dbReference>
<organism evidence="2 3">
    <name type="scientific">Carboxydichorda subterranea</name>
    <dbReference type="NCBI Taxonomy" id="3109565"/>
    <lineage>
        <taxon>Bacteria</taxon>
        <taxon>Bacillati</taxon>
        <taxon>Bacillota</taxon>
        <taxon>Limnochordia</taxon>
        <taxon>Limnochordales</taxon>
        <taxon>Geochordaceae</taxon>
        <taxon>Carboxydichorda</taxon>
    </lineage>
</organism>
<name>A0ABZ1BXW0_9FIRM</name>
<sequence length="81" mass="8878">MRRSCGCSVATRQQEPQPAQDDGGSIPVTMGRTARELTEQEKAAYRHAWLSLRESRQAEARQAAKQAMAVAREAAAILHGE</sequence>
<keyword evidence="3" id="KW-1185">Reference proteome</keyword>